<sequence>MSPSAVRFFLIGSVKCAPQLRDRRRQRIFVWAWTDGLSDSVIILQNLLLRIRLINFNEFGRGINRMHRRDLRLSWRARSLRNLYSQLIIRRISRKIGHDFSASDVIRVGCSRFSRDLLERTFSRSRRLVHAEEFVKRRRVSFFSFFLFFFLRRTLNGDKLYARCVTFMLSCLTLIYRTSANVSRFVVIYCKTFLCGQLRTNVNSIAPYCNVTKPATEIVRGATKFLSSAPLSTRGR</sequence>
<comment type="caution">
    <text evidence="1">The sequence shown here is derived from an EMBL/GenBank/DDBJ whole genome shotgun (WGS) entry which is preliminary data.</text>
</comment>
<reference evidence="1 2" key="1">
    <citation type="submission" date="2023-03" db="EMBL/GenBank/DDBJ databases">
        <title>High recombination rates correlate with genetic variation in Cardiocondyla obscurior ants.</title>
        <authorList>
            <person name="Errbii M."/>
        </authorList>
    </citation>
    <scope>NUCLEOTIDE SEQUENCE [LARGE SCALE GENOMIC DNA]</scope>
    <source>
        <strain evidence="1">Alpha-2009</strain>
        <tissue evidence="1">Whole body</tissue>
    </source>
</reference>
<proteinExistence type="predicted"/>
<evidence type="ECO:0000313" key="2">
    <source>
        <dbReference type="Proteomes" id="UP001430953"/>
    </source>
</evidence>
<dbReference type="Proteomes" id="UP001430953">
    <property type="component" value="Unassembled WGS sequence"/>
</dbReference>
<accession>A0AAW2GW42</accession>
<protein>
    <submittedName>
        <fullName evidence="1">Uncharacterized protein</fullName>
    </submittedName>
</protein>
<name>A0AAW2GW42_9HYME</name>
<organism evidence="1 2">
    <name type="scientific">Cardiocondyla obscurior</name>
    <dbReference type="NCBI Taxonomy" id="286306"/>
    <lineage>
        <taxon>Eukaryota</taxon>
        <taxon>Metazoa</taxon>
        <taxon>Ecdysozoa</taxon>
        <taxon>Arthropoda</taxon>
        <taxon>Hexapoda</taxon>
        <taxon>Insecta</taxon>
        <taxon>Pterygota</taxon>
        <taxon>Neoptera</taxon>
        <taxon>Endopterygota</taxon>
        <taxon>Hymenoptera</taxon>
        <taxon>Apocrita</taxon>
        <taxon>Aculeata</taxon>
        <taxon>Formicoidea</taxon>
        <taxon>Formicidae</taxon>
        <taxon>Myrmicinae</taxon>
        <taxon>Cardiocondyla</taxon>
    </lineage>
</organism>
<keyword evidence="2" id="KW-1185">Reference proteome</keyword>
<evidence type="ECO:0000313" key="1">
    <source>
        <dbReference type="EMBL" id="KAL0131513.1"/>
    </source>
</evidence>
<gene>
    <name evidence="1" type="ORF">PUN28_002802</name>
</gene>
<dbReference type="EMBL" id="JADYXP020000002">
    <property type="protein sequence ID" value="KAL0131513.1"/>
    <property type="molecule type" value="Genomic_DNA"/>
</dbReference>
<dbReference type="AlphaFoldDB" id="A0AAW2GW42"/>